<feature type="transmembrane region" description="Helical" evidence="2">
    <location>
        <begin position="399"/>
        <end position="419"/>
    </location>
</feature>
<feature type="transmembrane region" description="Helical" evidence="2">
    <location>
        <begin position="207"/>
        <end position="227"/>
    </location>
</feature>
<protein>
    <submittedName>
        <fullName evidence="3">M48 family metalloprotease</fullName>
    </submittedName>
</protein>
<dbReference type="KEGG" id="schf:IPT68_02405"/>
<keyword evidence="3" id="KW-0378">Hydrolase</keyword>
<proteinExistence type="predicted"/>
<feature type="compositionally biased region" description="Low complexity" evidence="1">
    <location>
        <begin position="589"/>
        <end position="623"/>
    </location>
</feature>
<keyword evidence="2" id="KW-1133">Transmembrane helix</keyword>
<sequence>MTTARGAVRPPTEPRDVARALTTSPLPLPTTTRLVLLGLVACAGASFTAWWWLVLRRGNWPGAQLGCLPATPDIPDAVLARFTGCVYDVRLAQSAVVLCGPLALLLLALLWRAAGRRLSLWWWRAKPDASELRARLDAVLPDGAGPRPALWVRGRRVGVRARASGTRRAPWIVADSNVFNLPDGRVEAMFRHELAHLRLRDVGRVRLASAAWWILLVGCTAPVSAALTREPGALGTGVLVRMTLVLVITGLSLCAVLRAREYDADLRAEADPRAPRGATADYIGSGRSPTPRERLLARAGLASHPTPASRLDTLADPVRTWGLSPFDCLATGLAAGLILTDLALLVAALTPERTQLAYTVAGALTGWAVAGVVTVAWWRAVAVGHRDATGRRAATAGAALGFGVLAGSQLSGRAAGAWVRDTTTADGLATELSLIDAPWPRATALAAVLVAGGALYAVWTTSLARATRAAVSGPRSAPACAAAVVLSGLLVAVPLGSWFLFARLTAAGQGHVRWGVIDTPWWVAGVALSVVGALLPLVAAGNVRQAAVPDPAAVRRPRPPAVLAVAGALVLTGAVWATVGGEFAEEAAPRSSQSASSVVSGAPGVGQPSEPSGKSSAPSGSPATGDVDADVDESVPLDQLPDLPPEQERTPEMRADPALVCRALTLGGTAVWSDPRHRRDTAELLGGVDDTVLRSASAVLRRDPSGPVDRDAMVASLLRCDLYFRYHR</sequence>
<dbReference type="RefSeq" id="WP_189701616.1">
    <property type="nucleotide sequence ID" value="NZ_BMTA01000029.1"/>
</dbReference>
<feature type="transmembrane region" description="Helical" evidence="2">
    <location>
        <begin position="91"/>
        <end position="111"/>
    </location>
</feature>
<feature type="transmembrane region" description="Helical" evidence="2">
    <location>
        <begin position="328"/>
        <end position="350"/>
    </location>
</feature>
<feature type="transmembrane region" description="Helical" evidence="2">
    <location>
        <begin position="561"/>
        <end position="579"/>
    </location>
</feature>
<dbReference type="Proteomes" id="UP000594008">
    <property type="component" value="Chromosome"/>
</dbReference>
<gene>
    <name evidence="3" type="ORF">IPT68_02405</name>
</gene>
<keyword evidence="4" id="KW-1185">Reference proteome</keyword>
<feature type="transmembrane region" description="Helical" evidence="2">
    <location>
        <begin position="34"/>
        <end position="53"/>
    </location>
</feature>
<evidence type="ECO:0000313" key="3">
    <source>
        <dbReference type="EMBL" id="QOV44880.1"/>
    </source>
</evidence>
<dbReference type="GO" id="GO:0006508">
    <property type="term" value="P:proteolysis"/>
    <property type="evidence" value="ECO:0007669"/>
    <property type="project" value="UniProtKB-KW"/>
</dbReference>
<keyword evidence="2" id="KW-0472">Membrane</keyword>
<reference evidence="3 4" key="1">
    <citation type="submission" date="2020-10" db="EMBL/GenBank/DDBJ databases">
        <title>Streptomyces chromofuscus complate genome analysis.</title>
        <authorList>
            <person name="Anwar N."/>
        </authorList>
    </citation>
    <scope>NUCLEOTIDE SEQUENCE [LARGE SCALE GENOMIC DNA]</scope>
    <source>
        <strain evidence="3 4">DSM 40273</strain>
    </source>
</reference>
<feature type="transmembrane region" description="Helical" evidence="2">
    <location>
        <begin position="356"/>
        <end position="378"/>
    </location>
</feature>
<name>A0A7M2T886_STRCW</name>
<feature type="transmembrane region" description="Helical" evidence="2">
    <location>
        <begin position="521"/>
        <end position="540"/>
    </location>
</feature>
<feature type="transmembrane region" description="Helical" evidence="2">
    <location>
        <begin position="439"/>
        <end position="459"/>
    </location>
</feature>
<dbReference type="EMBL" id="CP063374">
    <property type="protein sequence ID" value="QOV44880.1"/>
    <property type="molecule type" value="Genomic_DNA"/>
</dbReference>
<evidence type="ECO:0000256" key="2">
    <source>
        <dbReference type="SAM" id="Phobius"/>
    </source>
</evidence>
<accession>A0A7M2T886</accession>
<keyword evidence="3" id="KW-0645">Protease</keyword>
<evidence type="ECO:0000313" key="4">
    <source>
        <dbReference type="Proteomes" id="UP000594008"/>
    </source>
</evidence>
<evidence type="ECO:0000256" key="1">
    <source>
        <dbReference type="SAM" id="MobiDB-lite"/>
    </source>
</evidence>
<organism evidence="3 4">
    <name type="scientific">Streptomyces chromofuscus</name>
    <dbReference type="NCBI Taxonomy" id="42881"/>
    <lineage>
        <taxon>Bacteria</taxon>
        <taxon>Bacillati</taxon>
        <taxon>Actinomycetota</taxon>
        <taxon>Actinomycetes</taxon>
        <taxon>Kitasatosporales</taxon>
        <taxon>Streptomycetaceae</taxon>
        <taxon>Streptomyces</taxon>
    </lineage>
</organism>
<feature type="transmembrane region" description="Helical" evidence="2">
    <location>
        <begin position="233"/>
        <end position="257"/>
    </location>
</feature>
<feature type="transmembrane region" description="Helical" evidence="2">
    <location>
        <begin position="480"/>
        <end position="501"/>
    </location>
</feature>
<dbReference type="GO" id="GO:0008237">
    <property type="term" value="F:metallopeptidase activity"/>
    <property type="evidence" value="ECO:0007669"/>
    <property type="project" value="UniProtKB-KW"/>
</dbReference>
<keyword evidence="3" id="KW-0482">Metalloprotease</keyword>
<feature type="region of interest" description="Disordered" evidence="1">
    <location>
        <begin position="586"/>
        <end position="630"/>
    </location>
</feature>
<keyword evidence="2" id="KW-0812">Transmembrane</keyword>
<dbReference type="AlphaFoldDB" id="A0A7M2T886"/>